<dbReference type="GO" id="GO:0046577">
    <property type="term" value="F:long-chain-alcohol oxidase activity"/>
    <property type="evidence" value="ECO:0007669"/>
    <property type="project" value="UniProtKB-EC"/>
</dbReference>
<evidence type="ECO:0000256" key="10">
    <source>
        <dbReference type="ARBA" id="ARBA00023002"/>
    </source>
</evidence>
<dbReference type="InterPro" id="IPR007867">
    <property type="entry name" value="GMC_OxRtase_C"/>
</dbReference>
<evidence type="ECO:0000256" key="4">
    <source>
        <dbReference type="ARBA" id="ARBA00010790"/>
    </source>
</evidence>
<comment type="subcellular location">
    <subcellularLocation>
        <location evidence="3">Membrane</location>
    </subcellularLocation>
</comment>
<dbReference type="OrthoDB" id="269227at2759"/>
<evidence type="ECO:0000256" key="3">
    <source>
        <dbReference type="ARBA" id="ARBA00004370"/>
    </source>
</evidence>
<evidence type="ECO:0000256" key="12">
    <source>
        <dbReference type="PIRNR" id="PIRNR028937"/>
    </source>
</evidence>
<dbReference type="AlphaFoldDB" id="A0A2T6ZQS5"/>
<dbReference type="InterPro" id="IPR003953">
    <property type="entry name" value="FAD-dep_OxRdtase_2_FAD-bd"/>
</dbReference>
<keyword evidence="9" id="KW-1133">Transmembrane helix</keyword>
<dbReference type="PIRSF" id="PIRSF028937">
    <property type="entry name" value="Lg_Ch_AO"/>
    <property type="match status" value="1"/>
</dbReference>
<evidence type="ECO:0000313" key="18">
    <source>
        <dbReference type="EMBL" id="PUU77832.1"/>
    </source>
</evidence>
<keyword evidence="6" id="KW-0285">Flavoprotein</keyword>
<evidence type="ECO:0000256" key="13">
    <source>
        <dbReference type="PIRSR" id="PIRSR028937-1"/>
    </source>
</evidence>
<evidence type="ECO:0000256" key="1">
    <source>
        <dbReference type="ARBA" id="ARBA00000920"/>
    </source>
</evidence>
<protein>
    <recommendedName>
        <fullName evidence="5 12">Long-chain-alcohol oxidase</fullName>
        <ecNumber evidence="5 12">1.1.3.20</ecNumber>
    </recommendedName>
</protein>
<dbReference type="EMBL" id="NESQ01000139">
    <property type="protein sequence ID" value="PUU77832.1"/>
    <property type="molecule type" value="Genomic_DNA"/>
</dbReference>
<comment type="similarity">
    <text evidence="4 12">Belongs to the GMC oxidoreductase family.</text>
</comment>
<dbReference type="Pfam" id="PF00890">
    <property type="entry name" value="FAD_binding_2"/>
    <property type="match status" value="1"/>
</dbReference>
<evidence type="ECO:0000313" key="19">
    <source>
        <dbReference type="Proteomes" id="UP000244722"/>
    </source>
</evidence>
<dbReference type="PANTHER" id="PTHR46056">
    <property type="entry name" value="LONG-CHAIN-ALCOHOL OXIDASE"/>
    <property type="match status" value="1"/>
</dbReference>
<dbReference type="STRING" id="42251.A0A2T6ZQS5"/>
<evidence type="ECO:0000256" key="9">
    <source>
        <dbReference type="ARBA" id="ARBA00022989"/>
    </source>
</evidence>
<dbReference type="Pfam" id="PF05199">
    <property type="entry name" value="GMC_oxred_C"/>
    <property type="match status" value="1"/>
</dbReference>
<accession>A0A2T6ZQS5</accession>
<dbReference type="GO" id="GO:0050660">
    <property type="term" value="F:flavin adenine dinucleotide binding"/>
    <property type="evidence" value="ECO:0007669"/>
    <property type="project" value="InterPro"/>
</dbReference>
<evidence type="ECO:0000256" key="14">
    <source>
        <dbReference type="PIRSR" id="PIRSR028937-2"/>
    </source>
</evidence>
<feature type="domain" description="Glucose-methanol-choline oxidoreductase N-terminal" evidence="15">
    <location>
        <begin position="252"/>
        <end position="480"/>
    </location>
</feature>
<gene>
    <name evidence="18" type="ORF">B9Z19DRAFT_985541</name>
</gene>
<feature type="active site" description="Proton acceptor" evidence="13">
    <location>
        <position position="656"/>
    </location>
</feature>
<evidence type="ECO:0000256" key="7">
    <source>
        <dbReference type="ARBA" id="ARBA00022692"/>
    </source>
</evidence>
<keyword evidence="19" id="KW-1185">Reference proteome</keyword>
<comment type="catalytic activity">
    <reaction evidence="1 12">
        <text>a long-chain primary fatty alcohol + O2 = a long-chain fatty aldehyde + H2O2</text>
        <dbReference type="Rhea" id="RHEA:22756"/>
        <dbReference type="ChEBI" id="CHEBI:15379"/>
        <dbReference type="ChEBI" id="CHEBI:16240"/>
        <dbReference type="ChEBI" id="CHEBI:17176"/>
        <dbReference type="ChEBI" id="CHEBI:77396"/>
        <dbReference type="EC" id="1.1.3.20"/>
    </reaction>
</comment>
<dbReference type="GO" id="GO:0016020">
    <property type="term" value="C:membrane"/>
    <property type="evidence" value="ECO:0007669"/>
    <property type="project" value="UniProtKB-SubCell"/>
</dbReference>
<evidence type="ECO:0000256" key="6">
    <source>
        <dbReference type="ARBA" id="ARBA00022630"/>
    </source>
</evidence>
<comment type="function">
    <text evidence="2">Long-chain fatty alcohol oxidase involved in the omega-oxidation pathway of lipid degradation.</text>
</comment>
<name>A0A2T6ZQS5_TUBBO</name>
<reference evidence="18 19" key="1">
    <citation type="submission" date="2017-04" db="EMBL/GenBank/DDBJ databases">
        <title>Draft genome sequence of Tuber borchii Vittad., a whitish edible truffle.</title>
        <authorList>
            <consortium name="DOE Joint Genome Institute"/>
            <person name="Murat C."/>
            <person name="Kuo A."/>
            <person name="Barry K.W."/>
            <person name="Clum A."/>
            <person name="Dockter R.B."/>
            <person name="Fauchery L."/>
            <person name="Iotti M."/>
            <person name="Kohler A."/>
            <person name="Labutti K."/>
            <person name="Lindquist E.A."/>
            <person name="Lipzen A."/>
            <person name="Ohm R.A."/>
            <person name="Wang M."/>
            <person name="Grigoriev I.V."/>
            <person name="Zambonelli A."/>
            <person name="Martin F.M."/>
        </authorList>
    </citation>
    <scope>NUCLEOTIDE SEQUENCE [LARGE SCALE GENOMIC DNA]</scope>
    <source>
        <strain evidence="18 19">Tbo3840</strain>
    </source>
</reference>
<dbReference type="EC" id="1.1.3.20" evidence="5 12"/>
<feature type="domain" description="Glucose-methanol-choline oxidoreductase C-terminal" evidence="17">
    <location>
        <begin position="562"/>
        <end position="708"/>
    </location>
</feature>
<dbReference type="InterPro" id="IPR036188">
    <property type="entry name" value="FAD/NAD-bd_sf"/>
</dbReference>
<feature type="domain" description="FAD-dependent oxidoreductase 2 FAD-binding" evidence="16">
    <location>
        <begin position="205"/>
        <end position="235"/>
    </location>
</feature>
<evidence type="ECO:0000259" key="17">
    <source>
        <dbReference type="Pfam" id="PF05199"/>
    </source>
</evidence>
<dbReference type="Pfam" id="PF00732">
    <property type="entry name" value="GMC_oxred_N"/>
    <property type="match status" value="1"/>
</dbReference>
<comment type="caution">
    <text evidence="18">The sequence shown here is derived from an EMBL/GenBank/DDBJ whole genome shotgun (WGS) entry which is preliminary data.</text>
</comment>
<evidence type="ECO:0000256" key="2">
    <source>
        <dbReference type="ARBA" id="ARBA00003842"/>
    </source>
</evidence>
<keyword evidence="11" id="KW-0472">Membrane</keyword>
<sequence>MANDNPHNFPPTLTPNQWTTLYAITSAIIRPFTEDEITAYIQSAATDISKEHVRSFLLDEANYTNPRFRFALERTIEQRLPKSSVQAICFVLNLLDSIPGCLLLTYSLTSFHRQPVRVREDLIISWLDQSSRLLFPPIRGFAKAITSLTKLVWTRSADTNIYYGAIGYPEKTGAGVKALDGEPGEFYKFEFLDFSTGEKNVLECDVVIVGSGCGGAVAAARLAGEGLDVVVVDRSEWVPSDQLPLREAEAFAKLYDGGLTLTTTDGSIALIAGNTFGGGGVVNWAASLQTQGFVREEWAAKHNLPFFLSNDYQSCLDKVCERMGVTVEGIKHNHRNQTILEGCRKLGYSTVIVPQNTGATLPGDKEGVVREHADGYCANGCGCGKKGDGRKMGTTHTWLPDAAQAGARFIQSYSVDRVLFSTDAKTKAIGVTGTWGPQKTPLKIMAKKVIVSAGSLHSSCLLLRSGLSNPNIGKYLHLHPGVTIQAFFPERTDPWIGSPLTTACTQFENLDGSYHGGKLETAVMGPLVVAGPLPWLSSASLKRTILNYRHSGLFFTIQREREAGMVTLNTRGEPAVKYAISEADRAMIQTSLLGLAKILYVQGAEEILPAEEGGAYGYAMHQFNDPGIMDPRFQRWLKKFAAHGMGGEKTLYASAHQMGSCRMGNDGGVGSVVDPKGRVWGIEGLLVADASVLPSACGVNPMITTMAISEWIASGVVAELKSQKGSGDAGGAGSVKAQLP</sequence>
<keyword evidence="10 12" id="KW-0560">Oxidoreductase</keyword>
<evidence type="ECO:0000256" key="11">
    <source>
        <dbReference type="ARBA" id="ARBA00023136"/>
    </source>
</evidence>
<dbReference type="Proteomes" id="UP000244722">
    <property type="component" value="Unassembled WGS sequence"/>
</dbReference>
<keyword evidence="8 14" id="KW-0274">FAD</keyword>
<organism evidence="18 19">
    <name type="scientific">Tuber borchii</name>
    <name type="common">White truffle</name>
    <dbReference type="NCBI Taxonomy" id="42251"/>
    <lineage>
        <taxon>Eukaryota</taxon>
        <taxon>Fungi</taxon>
        <taxon>Dikarya</taxon>
        <taxon>Ascomycota</taxon>
        <taxon>Pezizomycotina</taxon>
        <taxon>Pezizomycetes</taxon>
        <taxon>Pezizales</taxon>
        <taxon>Tuberaceae</taxon>
        <taxon>Tuber</taxon>
    </lineage>
</organism>
<evidence type="ECO:0000256" key="8">
    <source>
        <dbReference type="ARBA" id="ARBA00022827"/>
    </source>
</evidence>
<dbReference type="InterPro" id="IPR012400">
    <property type="entry name" value="Long_Oxdase"/>
</dbReference>
<dbReference type="PANTHER" id="PTHR46056:SF12">
    <property type="entry name" value="LONG-CHAIN-ALCOHOL OXIDASE"/>
    <property type="match status" value="1"/>
</dbReference>
<keyword evidence="7" id="KW-0812">Transmembrane</keyword>
<evidence type="ECO:0000256" key="5">
    <source>
        <dbReference type="ARBA" id="ARBA00013125"/>
    </source>
</evidence>
<dbReference type="SUPFAM" id="SSF51905">
    <property type="entry name" value="FAD/NAD(P)-binding domain"/>
    <property type="match status" value="1"/>
</dbReference>
<dbReference type="InterPro" id="IPR000172">
    <property type="entry name" value="GMC_OxRdtase_N"/>
</dbReference>
<feature type="binding site" evidence="14">
    <location>
        <begin position="204"/>
        <end position="219"/>
    </location>
    <ligand>
        <name>FAD</name>
        <dbReference type="ChEBI" id="CHEBI:57692"/>
    </ligand>
</feature>
<proteinExistence type="inferred from homology"/>
<evidence type="ECO:0000259" key="15">
    <source>
        <dbReference type="Pfam" id="PF00732"/>
    </source>
</evidence>
<evidence type="ECO:0000259" key="16">
    <source>
        <dbReference type="Pfam" id="PF00890"/>
    </source>
</evidence>
<dbReference type="Gene3D" id="3.50.50.60">
    <property type="entry name" value="FAD/NAD(P)-binding domain"/>
    <property type="match status" value="2"/>
</dbReference>